<feature type="compositionally biased region" description="Polar residues" evidence="2">
    <location>
        <begin position="263"/>
        <end position="274"/>
    </location>
</feature>
<evidence type="ECO:0000313" key="3">
    <source>
        <dbReference type="Proteomes" id="UP000515204"/>
    </source>
</evidence>
<keyword evidence="1" id="KW-0175">Coiled coil</keyword>
<name>A0A6P3XX17_DINQU</name>
<evidence type="ECO:0000256" key="1">
    <source>
        <dbReference type="SAM" id="Coils"/>
    </source>
</evidence>
<feature type="compositionally biased region" description="Polar residues" evidence="2">
    <location>
        <begin position="70"/>
        <end position="80"/>
    </location>
</feature>
<evidence type="ECO:0000313" key="4">
    <source>
        <dbReference type="RefSeq" id="XP_014483091.1"/>
    </source>
</evidence>
<gene>
    <name evidence="4" type="primary">LOC106748756</name>
</gene>
<feature type="compositionally biased region" description="Polar residues" evidence="2">
    <location>
        <begin position="154"/>
        <end position="173"/>
    </location>
</feature>
<dbReference type="Proteomes" id="UP000515204">
    <property type="component" value="Unplaced"/>
</dbReference>
<feature type="region of interest" description="Disordered" evidence="2">
    <location>
        <begin position="70"/>
        <end position="101"/>
    </location>
</feature>
<protein>
    <submittedName>
        <fullName evidence="4">Uncharacterized protein LOC106748756</fullName>
    </submittedName>
</protein>
<dbReference type="RefSeq" id="XP_014483091.1">
    <property type="nucleotide sequence ID" value="XM_014627605.1"/>
</dbReference>
<reference evidence="4" key="1">
    <citation type="submission" date="2025-08" db="UniProtKB">
        <authorList>
            <consortium name="RefSeq"/>
        </authorList>
    </citation>
    <scope>IDENTIFICATION</scope>
</reference>
<feature type="coiled-coil region" evidence="1">
    <location>
        <begin position="41"/>
        <end position="68"/>
    </location>
</feature>
<sequence length="274" mass="31285">MTKHRRALEQPNIKTLHMKKKNTTEIGKTNTGWGIATMIPEEAHKEEINNLKAEIKKLGNIMDNFQNQTQSKHLATATTERQPEKAKHSQLAQEKNMQTDKEEPFIQILSRENKRKRELSNAILTQKEESIDYKKRTAQTKQSKSPAQVTKTLGIKESSNTTVRSANEGSSKTKPPPINVLSQDPKDTVNAIKSTYNDGLKSAMRVMQNIGIKIGPNCYNYCQETDQNRIKLSDRSLSDAARRSRIEEEASRKEEDEFHVSMEDSTNSYNQRRP</sequence>
<feature type="region of interest" description="Disordered" evidence="2">
    <location>
        <begin position="233"/>
        <end position="274"/>
    </location>
</feature>
<dbReference type="KEGG" id="dqu:106748756"/>
<dbReference type="AlphaFoldDB" id="A0A6P3XX17"/>
<keyword evidence="3" id="KW-1185">Reference proteome</keyword>
<feature type="compositionally biased region" description="Basic and acidic residues" evidence="2">
    <location>
        <begin position="233"/>
        <end position="262"/>
    </location>
</feature>
<accession>A0A6P3XX17</accession>
<organism evidence="3 4">
    <name type="scientific">Dinoponera quadriceps</name>
    <name type="common">South American ant</name>
    <dbReference type="NCBI Taxonomy" id="609295"/>
    <lineage>
        <taxon>Eukaryota</taxon>
        <taxon>Metazoa</taxon>
        <taxon>Ecdysozoa</taxon>
        <taxon>Arthropoda</taxon>
        <taxon>Hexapoda</taxon>
        <taxon>Insecta</taxon>
        <taxon>Pterygota</taxon>
        <taxon>Neoptera</taxon>
        <taxon>Endopterygota</taxon>
        <taxon>Hymenoptera</taxon>
        <taxon>Apocrita</taxon>
        <taxon>Aculeata</taxon>
        <taxon>Formicoidea</taxon>
        <taxon>Formicidae</taxon>
        <taxon>Ponerinae</taxon>
        <taxon>Ponerini</taxon>
        <taxon>Dinoponera</taxon>
    </lineage>
</organism>
<evidence type="ECO:0000256" key="2">
    <source>
        <dbReference type="SAM" id="MobiDB-lite"/>
    </source>
</evidence>
<proteinExistence type="predicted"/>
<feature type="region of interest" description="Disordered" evidence="2">
    <location>
        <begin position="154"/>
        <end position="183"/>
    </location>
</feature>
<dbReference type="GeneID" id="106748756"/>